<evidence type="ECO:0000313" key="3">
    <source>
        <dbReference type="Proteomes" id="UP000002051"/>
    </source>
</evidence>
<dbReference type="PaxDb" id="3880-AES83782"/>
<reference evidence="2" key="3">
    <citation type="submission" date="2015-06" db="UniProtKB">
        <authorList>
            <consortium name="EnsemblPlants"/>
        </authorList>
    </citation>
    <scope>IDENTIFICATION</scope>
    <source>
        <strain evidence="2">cv. Jemalong A17</strain>
    </source>
</reference>
<evidence type="ECO:0000313" key="1">
    <source>
        <dbReference type="EMBL" id="KEH16613.1"/>
    </source>
</evidence>
<gene>
    <name evidence="1" type="ORF">MTR_0134s0030</name>
</gene>
<dbReference type="EnsemblPlants" id="KEH16613">
    <property type="protein sequence ID" value="KEH16613"/>
    <property type="gene ID" value="MTR_0134s0030"/>
</dbReference>
<organism evidence="2">
    <name type="scientific">Medicago truncatula</name>
    <name type="common">Barrel medic</name>
    <name type="synonym">Medicago tribuloides</name>
    <dbReference type="NCBI Taxonomy" id="3880"/>
    <lineage>
        <taxon>Eukaryota</taxon>
        <taxon>Viridiplantae</taxon>
        <taxon>Streptophyta</taxon>
        <taxon>Embryophyta</taxon>
        <taxon>Tracheophyta</taxon>
        <taxon>Spermatophyta</taxon>
        <taxon>Magnoliopsida</taxon>
        <taxon>eudicotyledons</taxon>
        <taxon>Gunneridae</taxon>
        <taxon>Pentapetalae</taxon>
        <taxon>rosids</taxon>
        <taxon>fabids</taxon>
        <taxon>Fabales</taxon>
        <taxon>Fabaceae</taxon>
        <taxon>Papilionoideae</taxon>
        <taxon>50 kb inversion clade</taxon>
        <taxon>NPAAA clade</taxon>
        <taxon>Hologalegina</taxon>
        <taxon>IRL clade</taxon>
        <taxon>Trifolieae</taxon>
        <taxon>Medicago</taxon>
    </lineage>
</organism>
<dbReference type="EMBL" id="KL402859">
    <property type="protein sequence ID" value="KEH16613.1"/>
    <property type="molecule type" value="Genomic_DNA"/>
</dbReference>
<proteinExistence type="predicted"/>
<protein>
    <submittedName>
        <fullName evidence="1 2">Uncharacterized protein</fullName>
    </submittedName>
</protein>
<dbReference type="AlphaFoldDB" id="G7ZX44"/>
<evidence type="ECO:0000313" key="2">
    <source>
        <dbReference type="EnsemblPlants" id="KEH16613"/>
    </source>
</evidence>
<reference evidence="1 3" key="2">
    <citation type="journal article" date="2014" name="BMC Genomics">
        <title>An improved genome release (version Mt4.0) for the model legume Medicago truncatula.</title>
        <authorList>
            <person name="Tang H."/>
            <person name="Krishnakumar V."/>
            <person name="Bidwell S."/>
            <person name="Rosen B."/>
            <person name="Chan A."/>
            <person name="Zhou S."/>
            <person name="Gentzbittel L."/>
            <person name="Childs K.L."/>
            <person name="Yandell M."/>
            <person name="Gundlach H."/>
            <person name="Mayer K.F."/>
            <person name="Schwartz D.C."/>
            <person name="Town C.D."/>
        </authorList>
    </citation>
    <scope>GENOME REANNOTATION</scope>
    <source>
        <strain evidence="1">A17</strain>
        <strain evidence="2 3">cv. Jemalong A17</strain>
    </source>
</reference>
<dbReference type="HOGENOM" id="CLU_2187831_0_0_1"/>
<sequence>METEYHKVVVEENSKVRSVDIYSKSEPTEVKEITRVKMDARPSLRWESLNFKRSTLGACEYQILCVKFMEFLPNKRKKKGDIFLLSFLPP</sequence>
<name>G7ZX44_MEDTR</name>
<keyword evidence="3" id="KW-1185">Reference proteome</keyword>
<accession>G7ZX44</accession>
<dbReference type="Proteomes" id="UP000002051">
    <property type="component" value="Unassembled WGS sequence"/>
</dbReference>
<reference evidence="1 3" key="1">
    <citation type="journal article" date="2011" name="Nature">
        <title>The Medicago genome provides insight into the evolution of rhizobial symbioses.</title>
        <authorList>
            <person name="Young N.D."/>
            <person name="Debelle F."/>
            <person name="Oldroyd G.E."/>
            <person name="Geurts R."/>
            <person name="Cannon S.B."/>
            <person name="Udvardi M.K."/>
            <person name="Benedito V.A."/>
            <person name="Mayer K.F."/>
            <person name="Gouzy J."/>
            <person name="Schoof H."/>
            <person name="Van de Peer Y."/>
            <person name="Proost S."/>
            <person name="Cook D.R."/>
            <person name="Meyers B.C."/>
            <person name="Spannagl M."/>
            <person name="Cheung F."/>
            <person name="De Mita S."/>
            <person name="Krishnakumar V."/>
            <person name="Gundlach H."/>
            <person name="Zhou S."/>
            <person name="Mudge J."/>
            <person name="Bharti A.K."/>
            <person name="Murray J.D."/>
            <person name="Naoumkina M.A."/>
            <person name="Rosen B."/>
            <person name="Silverstein K.A."/>
            <person name="Tang H."/>
            <person name="Rombauts S."/>
            <person name="Zhao P.X."/>
            <person name="Zhou P."/>
            <person name="Barbe V."/>
            <person name="Bardou P."/>
            <person name="Bechner M."/>
            <person name="Bellec A."/>
            <person name="Berger A."/>
            <person name="Berges H."/>
            <person name="Bidwell S."/>
            <person name="Bisseling T."/>
            <person name="Choisne N."/>
            <person name="Couloux A."/>
            <person name="Denny R."/>
            <person name="Deshpande S."/>
            <person name="Dai X."/>
            <person name="Doyle J.J."/>
            <person name="Dudez A.M."/>
            <person name="Farmer A.D."/>
            <person name="Fouteau S."/>
            <person name="Franken C."/>
            <person name="Gibelin C."/>
            <person name="Gish J."/>
            <person name="Goldstein S."/>
            <person name="Gonzalez A.J."/>
            <person name="Green P.J."/>
            <person name="Hallab A."/>
            <person name="Hartog M."/>
            <person name="Hua A."/>
            <person name="Humphray S.J."/>
            <person name="Jeong D.H."/>
            <person name="Jing Y."/>
            <person name="Jocker A."/>
            <person name="Kenton S.M."/>
            <person name="Kim D.J."/>
            <person name="Klee K."/>
            <person name="Lai H."/>
            <person name="Lang C."/>
            <person name="Lin S."/>
            <person name="Macmil S.L."/>
            <person name="Magdelenat G."/>
            <person name="Matthews L."/>
            <person name="McCorrison J."/>
            <person name="Monaghan E.L."/>
            <person name="Mun J.H."/>
            <person name="Najar F.Z."/>
            <person name="Nicholson C."/>
            <person name="Noirot C."/>
            <person name="O'Bleness M."/>
            <person name="Paule C.R."/>
            <person name="Poulain J."/>
            <person name="Prion F."/>
            <person name="Qin B."/>
            <person name="Qu C."/>
            <person name="Retzel E.F."/>
            <person name="Riddle C."/>
            <person name="Sallet E."/>
            <person name="Samain S."/>
            <person name="Samson N."/>
            <person name="Sanders I."/>
            <person name="Saurat O."/>
            <person name="Scarpelli C."/>
            <person name="Schiex T."/>
            <person name="Segurens B."/>
            <person name="Severin A.J."/>
            <person name="Sherrier D.J."/>
            <person name="Shi R."/>
            <person name="Sims S."/>
            <person name="Singer S.R."/>
            <person name="Sinharoy S."/>
            <person name="Sterck L."/>
            <person name="Viollet A."/>
            <person name="Wang B.B."/>
            <person name="Wang K."/>
            <person name="Wang M."/>
            <person name="Wang X."/>
            <person name="Warfsmann J."/>
            <person name="Weissenbach J."/>
            <person name="White D.D."/>
            <person name="White J.D."/>
            <person name="Wiley G.B."/>
            <person name="Wincker P."/>
            <person name="Xing Y."/>
            <person name="Yang L."/>
            <person name="Yao Z."/>
            <person name="Ying F."/>
            <person name="Zhai J."/>
            <person name="Zhou L."/>
            <person name="Zuber A."/>
            <person name="Denarie J."/>
            <person name="Dixon R.A."/>
            <person name="May G.D."/>
            <person name="Schwartz D.C."/>
            <person name="Rogers J."/>
            <person name="Quetier F."/>
            <person name="Town C.D."/>
            <person name="Roe B.A."/>
        </authorList>
    </citation>
    <scope>NUCLEOTIDE SEQUENCE [LARGE SCALE GENOMIC DNA]</scope>
    <source>
        <strain evidence="1">A17</strain>
        <strain evidence="2 3">cv. Jemalong A17</strain>
    </source>
</reference>